<evidence type="ECO:0000313" key="4">
    <source>
        <dbReference type="Proteomes" id="UP001501442"/>
    </source>
</evidence>
<proteinExistence type="predicted"/>
<feature type="transmembrane region" description="Helical" evidence="2">
    <location>
        <begin position="45"/>
        <end position="68"/>
    </location>
</feature>
<comment type="caution">
    <text evidence="3">The sequence shown here is derived from an EMBL/GenBank/DDBJ whole genome shotgun (WGS) entry which is preliminary data.</text>
</comment>
<keyword evidence="2" id="KW-0472">Membrane</keyword>
<organism evidence="3 4">
    <name type="scientific">Actinoallomurus vinaceus</name>
    <dbReference type="NCBI Taxonomy" id="1080074"/>
    <lineage>
        <taxon>Bacteria</taxon>
        <taxon>Bacillati</taxon>
        <taxon>Actinomycetota</taxon>
        <taxon>Actinomycetes</taxon>
        <taxon>Streptosporangiales</taxon>
        <taxon>Thermomonosporaceae</taxon>
        <taxon>Actinoallomurus</taxon>
    </lineage>
</organism>
<accession>A0ABP8UGG4</accession>
<evidence type="ECO:0000256" key="1">
    <source>
        <dbReference type="SAM" id="MobiDB-lite"/>
    </source>
</evidence>
<protein>
    <recommendedName>
        <fullName evidence="5">Lipopolysaccharide assembly protein A domain-containing protein</fullName>
    </recommendedName>
</protein>
<evidence type="ECO:0000256" key="2">
    <source>
        <dbReference type="SAM" id="Phobius"/>
    </source>
</evidence>
<feature type="region of interest" description="Disordered" evidence="1">
    <location>
        <begin position="102"/>
        <end position="138"/>
    </location>
</feature>
<dbReference type="Proteomes" id="UP001501442">
    <property type="component" value="Unassembled WGS sequence"/>
</dbReference>
<dbReference type="EMBL" id="BAABHK010000008">
    <property type="protein sequence ID" value="GAA4630759.1"/>
    <property type="molecule type" value="Genomic_DNA"/>
</dbReference>
<name>A0ABP8UGG4_9ACTN</name>
<gene>
    <name evidence="3" type="ORF">GCM10023196_057390</name>
</gene>
<sequence>MVFLGIVLAAAAVAVGVGVIADNSSSASLSIFGHHVPGVHTTAQIFIAGGIVAAFVVVGLAVSLLSLLRSMRVRREIRDLRDEREESMSALVTKNQQLERELARTRGGAGSASVTSQVPVTHQGREPEPASPFFDHSA</sequence>
<evidence type="ECO:0000313" key="3">
    <source>
        <dbReference type="EMBL" id="GAA4630759.1"/>
    </source>
</evidence>
<keyword evidence="2" id="KW-0812">Transmembrane</keyword>
<reference evidence="4" key="1">
    <citation type="journal article" date="2019" name="Int. J. Syst. Evol. Microbiol.">
        <title>The Global Catalogue of Microorganisms (GCM) 10K type strain sequencing project: providing services to taxonomists for standard genome sequencing and annotation.</title>
        <authorList>
            <consortium name="The Broad Institute Genomics Platform"/>
            <consortium name="The Broad Institute Genome Sequencing Center for Infectious Disease"/>
            <person name="Wu L."/>
            <person name="Ma J."/>
        </authorList>
    </citation>
    <scope>NUCLEOTIDE SEQUENCE [LARGE SCALE GENOMIC DNA]</scope>
    <source>
        <strain evidence="4">JCM 17939</strain>
    </source>
</reference>
<keyword evidence="2" id="KW-1133">Transmembrane helix</keyword>
<dbReference type="RefSeq" id="WP_345434188.1">
    <property type="nucleotide sequence ID" value="NZ_BAABHK010000008.1"/>
</dbReference>
<evidence type="ECO:0008006" key="5">
    <source>
        <dbReference type="Google" id="ProtNLM"/>
    </source>
</evidence>
<keyword evidence="4" id="KW-1185">Reference proteome</keyword>